<dbReference type="EMBL" id="MFKI01000007">
    <property type="protein sequence ID" value="OGG39582.1"/>
    <property type="molecule type" value="Genomic_DNA"/>
</dbReference>
<reference evidence="1 2" key="1">
    <citation type="journal article" date="2016" name="Nat. Commun.">
        <title>Thousands of microbial genomes shed light on interconnected biogeochemical processes in an aquifer system.</title>
        <authorList>
            <person name="Anantharaman K."/>
            <person name="Brown C.T."/>
            <person name="Hug L.A."/>
            <person name="Sharon I."/>
            <person name="Castelle C.J."/>
            <person name="Probst A.J."/>
            <person name="Thomas B.C."/>
            <person name="Singh A."/>
            <person name="Wilkins M.J."/>
            <person name="Karaoz U."/>
            <person name="Brodie E.L."/>
            <person name="Williams K.H."/>
            <person name="Hubbard S.S."/>
            <person name="Banfield J.F."/>
        </authorList>
    </citation>
    <scope>NUCLEOTIDE SEQUENCE [LARGE SCALE GENOMIC DNA]</scope>
</reference>
<accession>A0A1F6BS52</accession>
<name>A0A1F6BS52_9BACT</name>
<evidence type="ECO:0008006" key="3">
    <source>
        <dbReference type="Google" id="ProtNLM"/>
    </source>
</evidence>
<protein>
    <recommendedName>
        <fullName evidence="3">Caib/baif family protein</fullName>
    </recommendedName>
</protein>
<organism evidence="1 2">
    <name type="scientific">Candidatus Jorgensenbacteria bacterium GWC1_48_12</name>
    <dbReference type="NCBI Taxonomy" id="1798469"/>
    <lineage>
        <taxon>Bacteria</taxon>
        <taxon>Candidatus Joergenseniibacteriota</taxon>
    </lineage>
</organism>
<dbReference type="Proteomes" id="UP000179324">
    <property type="component" value="Unassembled WGS sequence"/>
</dbReference>
<proteinExistence type="predicted"/>
<sequence>MDYGKEYDSSKIFFEQWKELQNRMPRPYVNNLPGTAMLNSEYTNCAGQLKNCYLVYGAMRNEDCAYSHYLNYSRHCFDNLYSIKNESCYECLDIENCYGLMYSQSCLGCRDSMFLYDCRNCSDCIGCAGLRNKKYHILNKSHTKEEYFKKKEELKLHTREGLKLFRGKYMKEVYYSSPRKYYHGQMNKSFSGDYIANVENTHRSFYIKNARGCKFVFWCNNAKDVYDYMSWGDLEFSYECVSNGYNSYHCMFSDACWSDNKDIEYCSLCFTSSDLFGCIGLRSKQYCILNRQYSEEEYKALREKIVKEMTENPYRDSRGIAYPYGEFPPVEFSPFLYRDTVAQEHYPLTKEEVIKNNFRWDEPEERNHKVTVNPESLPGLIEKVGDSILQEVIGCAHKGECEDQCTEAFKITAQELAFYRKMNIPLPQFCYNCRHAGRVALRNPLKLWHRKCQCTGEKSENNIYKNTATHQHGAGACPNEFETSYSPERKEIIYCEQCYQAEVV</sequence>
<dbReference type="AlphaFoldDB" id="A0A1F6BS52"/>
<evidence type="ECO:0000313" key="2">
    <source>
        <dbReference type="Proteomes" id="UP000179324"/>
    </source>
</evidence>
<gene>
    <name evidence="1" type="ORF">A2127_01110</name>
</gene>
<comment type="caution">
    <text evidence="1">The sequence shown here is derived from an EMBL/GenBank/DDBJ whole genome shotgun (WGS) entry which is preliminary data.</text>
</comment>
<evidence type="ECO:0000313" key="1">
    <source>
        <dbReference type="EMBL" id="OGG39582.1"/>
    </source>
</evidence>